<reference evidence="1 2" key="1">
    <citation type="submission" date="2018-01" db="EMBL/GenBank/DDBJ databases">
        <title>Complete genome sequence of Salinigranum rubrum GX10T, an extremely halophilic archaeon isolated from a marine solar saltern.</title>
        <authorList>
            <person name="Han S."/>
        </authorList>
    </citation>
    <scope>NUCLEOTIDE SEQUENCE [LARGE SCALE GENOMIC DNA]</scope>
    <source>
        <strain evidence="1 2">GX10</strain>
    </source>
</reference>
<dbReference type="RefSeq" id="WP_103423799.1">
    <property type="nucleotide sequence ID" value="NZ_CP026309.1"/>
</dbReference>
<organism evidence="1 2">
    <name type="scientific">Salinigranum rubrum</name>
    <dbReference type="NCBI Taxonomy" id="755307"/>
    <lineage>
        <taxon>Archaea</taxon>
        <taxon>Methanobacteriati</taxon>
        <taxon>Methanobacteriota</taxon>
        <taxon>Stenosarchaea group</taxon>
        <taxon>Halobacteria</taxon>
        <taxon>Halobacteriales</taxon>
        <taxon>Haloferacaceae</taxon>
        <taxon>Salinigranum</taxon>
    </lineage>
</organism>
<evidence type="ECO:0000313" key="1">
    <source>
        <dbReference type="EMBL" id="AUV80291.1"/>
    </source>
</evidence>
<dbReference type="KEGG" id="srub:C2R22_00285"/>
<dbReference type="EMBL" id="CP026309">
    <property type="protein sequence ID" value="AUV80291.1"/>
    <property type="molecule type" value="Genomic_DNA"/>
</dbReference>
<dbReference type="GeneID" id="35590480"/>
<sequence length="90" mass="10267">MTGQLHELDPPGRTWLDVVEQVLDEEIDREEAIRLVADDFTVDVPISYGDDPERARWRFNGSVTVTVDGMRGPLADWLKLWLSGSPERDD</sequence>
<keyword evidence="2" id="KW-1185">Reference proteome</keyword>
<proteinExistence type="predicted"/>
<dbReference type="AlphaFoldDB" id="A0A2I8VEG0"/>
<gene>
    <name evidence="1" type="ORF">C2R22_00285</name>
</gene>
<dbReference type="Proteomes" id="UP000236584">
    <property type="component" value="Chromosome"/>
</dbReference>
<name>A0A2I8VEG0_9EURY</name>
<protein>
    <submittedName>
        <fullName evidence="1">Uncharacterized protein</fullName>
    </submittedName>
</protein>
<dbReference type="OrthoDB" id="333770at2157"/>
<accession>A0A2I8VEG0</accession>
<evidence type="ECO:0000313" key="2">
    <source>
        <dbReference type="Proteomes" id="UP000236584"/>
    </source>
</evidence>